<keyword evidence="2 4" id="KW-0863">Zinc-finger</keyword>
<comment type="caution">
    <text evidence="6">The sequence shown here is derived from an EMBL/GenBank/DDBJ whole genome shotgun (WGS) entry which is preliminary data.</text>
</comment>
<dbReference type="InterPro" id="IPR006564">
    <property type="entry name" value="Znf_PMZ"/>
</dbReference>
<evidence type="ECO:0000313" key="7">
    <source>
        <dbReference type="Proteomes" id="UP000266239"/>
    </source>
</evidence>
<name>A0A397BSM0_APHAT</name>
<reference evidence="6 7" key="1">
    <citation type="submission" date="2018-08" db="EMBL/GenBank/DDBJ databases">
        <title>Aphanomyces genome sequencing and annotation.</title>
        <authorList>
            <person name="Minardi D."/>
            <person name="Oidtmann B."/>
            <person name="Van Der Giezen M."/>
            <person name="Studholme D.J."/>
        </authorList>
    </citation>
    <scope>NUCLEOTIDE SEQUENCE [LARGE SCALE GENOMIC DNA]</scope>
    <source>
        <strain evidence="6 7">Yx</strain>
    </source>
</reference>
<dbReference type="SMART" id="SM00575">
    <property type="entry name" value="ZnF_PMZ"/>
    <property type="match status" value="1"/>
</dbReference>
<evidence type="ECO:0000256" key="3">
    <source>
        <dbReference type="ARBA" id="ARBA00022833"/>
    </source>
</evidence>
<evidence type="ECO:0000256" key="4">
    <source>
        <dbReference type="PROSITE-ProRule" id="PRU00325"/>
    </source>
</evidence>
<feature type="domain" description="SWIM-type" evidence="5">
    <location>
        <begin position="233"/>
        <end position="265"/>
    </location>
</feature>
<proteinExistence type="predicted"/>
<evidence type="ECO:0000313" key="6">
    <source>
        <dbReference type="EMBL" id="RHY25056.1"/>
    </source>
</evidence>
<dbReference type="Pfam" id="PF04434">
    <property type="entry name" value="SWIM"/>
    <property type="match status" value="1"/>
</dbReference>
<dbReference type="GO" id="GO:0008270">
    <property type="term" value="F:zinc ion binding"/>
    <property type="evidence" value="ECO:0007669"/>
    <property type="project" value="UniProtKB-KW"/>
</dbReference>
<dbReference type="PANTHER" id="PTHR31973">
    <property type="entry name" value="POLYPROTEIN, PUTATIVE-RELATED"/>
    <property type="match status" value="1"/>
</dbReference>
<protein>
    <recommendedName>
        <fullName evidence="5">SWIM-type domain-containing protein</fullName>
    </recommendedName>
</protein>
<sequence>MNNVRLACALVPSESEGHCSWFFRFCIDCGVVLTTVPDMSDLGFGIIAAARAVGIELKFCTLHIIRNLTSKFGKLFRQEHHNLIWESQGALQEIQYTAGLADLAVACGEQVQAYVANIDPVKWVIYPNIKTAMLYGWSTTNCVESEHNTSLMNNIRYSLPFPFVSAFVDFMRHDFKKKSDRAKKWIAEDRKVTPGALKAYDQQLQLAGQYATEPVSDDIFHVYSTTRLPKFKRRVVVSNRECSCAFMDQNGIPCRHFIASMLAAGTAARIFDSFDDVYLVSVYASVFDGAFVLPPIEEELYEYKFASSKRTTKLPRPRIVIRVPNHTMDPTQLPASHKVPCIGVRSTSNYRNLTNDERHAAYDMVLAEARFYVIDSSALWRFYRDNQPYMEAQSDFTCRCLQ</sequence>
<evidence type="ECO:0000256" key="2">
    <source>
        <dbReference type="ARBA" id="ARBA00022771"/>
    </source>
</evidence>
<dbReference type="VEuPathDB" id="FungiDB:H257_02241"/>
<dbReference type="PANTHER" id="PTHR31973:SF187">
    <property type="entry name" value="MUTATOR TRANSPOSASE MUDRA PROTEIN"/>
    <property type="match status" value="1"/>
</dbReference>
<organism evidence="6 7">
    <name type="scientific">Aphanomyces astaci</name>
    <name type="common">Crayfish plague agent</name>
    <dbReference type="NCBI Taxonomy" id="112090"/>
    <lineage>
        <taxon>Eukaryota</taxon>
        <taxon>Sar</taxon>
        <taxon>Stramenopiles</taxon>
        <taxon>Oomycota</taxon>
        <taxon>Saprolegniomycetes</taxon>
        <taxon>Saprolegniales</taxon>
        <taxon>Verrucalvaceae</taxon>
        <taxon>Aphanomyces</taxon>
    </lineage>
</organism>
<dbReference type="Proteomes" id="UP000266239">
    <property type="component" value="Unassembled WGS sequence"/>
</dbReference>
<dbReference type="AlphaFoldDB" id="A0A397BSM0"/>
<gene>
    <name evidence="6" type="ORF">DYB25_001326</name>
</gene>
<dbReference type="EMBL" id="QUTA01003048">
    <property type="protein sequence ID" value="RHY25056.1"/>
    <property type="molecule type" value="Genomic_DNA"/>
</dbReference>
<evidence type="ECO:0000259" key="5">
    <source>
        <dbReference type="PROSITE" id="PS50966"/>
    </source>
</evidence>
<keyword evidence="3" id="KW-0862">Zinc</keyword>
<keyword evidence="1" id="KW-0479">Metal-binding</keyword>
<dbReference type="InterPro" id="IPR007527">
    <property type="entry name" value="Znf_SWIM"/>
</dbReference>
<accession>A0A397BSM0</accession>
<dbReference type="PROSITE" id="PS50966">
    <property type="entry name" value="ZF_SWIM"/>
    <property type="match status" value="1"/>
</dbReference>
<evidence type="ECO:0000256" key="1">
    <source>
        <dbReference type="ARBA" id="ARBA00022723"/>
    </source>
</evidence>
<dbReference type="VEuPathDB" id="FungiDB:H257_09935"/>